<gene>
    <name evidence="1" type="ORF">FEM03_19250</name>
</gene>
<reference evidence="1 2" key="1">
    <citation type="submission" date="2019-05" db="EMBL/GenBank/DDBJ databases">
        <title>Verrucobacter flavum gen. nov., sp. nov. a new member of the family Verrucomicrobiaceae.</title>
        <authorList>
            <person name="Szuroczki S."/>
            <person name="Abbaszade G."/>
            <person name="Szabo A."/>
            <person name="Felfoldi T."/>
            <person name="Schumann P."/>
            <person name="Boka K."/>
            <person name="Keki Z."/>
            <person name="Toumi M."/>
            <person name="Toth E."/>
        </authorList>
    </citation>
    <scope>NUCLEOTIDE SEQUENCE [LARGE SCALE GENOMIC DNA]</scope>
    <source>
        <strain evidence="1 2">MG-N-17</strain>
    </source>
</reference>
<dbReference type="EMBL" id="VAUV01000015">
    <property type="protein sequence ID" value="TLD69249.1"/>
    <property type="molecule type" value="Genomic_DNA"/>
</dbReference>
<evidence type="ECO:0000313" key="1">
    <source>
        <dbReference type="EMBL" id="TLD69249.1"/>
    </source>
</evidence>
<dbReference type="AlphaFoldDB" id="A0A5R8KCE3"/>
<accession>A0A5R8KCE3</accession>
<dbReference type="RefSeq" id="WP_138087935.1">
    <property type="nucleotide sequence ID" value="NZ_VAUV01000015.1"/>
</dbReference>
<organism evidence="1 2">
    <name type="scientific">Phragmitibacter flavus</name>
    <dbReference type="NCBI Taxonomy" id="2576071"/>
    <lineage>
        <taxon>Bacteria</taxon>
        <taxon>Pseudomonadati</taxon>
        <taxon>Verrucomicrobiota</taxon>
        <taxon>Verrucomicrobiia</taxon>
        <taxon>Verrucomicrobiales</taxon>
        <taxon>Verrucomicrobiaceae</taxon>
        <taxon>Phragmitibacter</taxon>
    </lineage>
</organism>
<evidence type="ECO:0000313" key="2">
    <source>
        <dbReference type="Proteomes" id="UP000306196"/>
    </source>
</evidence>
<dbReference type="Pfam" id="PF05973">
    <property type="entry name" value="Gp49"/>
    <property type="match status" value="1"/>
</dbReference>
<keyword evidence="2" id="KW-1185">Reference proteome</keyword>
<name>A0A5R8KCE3_9BACT</name>
<dbReference type="OrthoDB" id="282733at2"/>
<sequence>MPQTKVVFYKEKDGTVPVLEWLDHIPIKAQLKCLAKIERLKQEGHALRRPEADLLRDKIHELRASLQGVHYRLLYFFHGNTAAVISHGIVKEDRVPPVEITRAIARLRNFELNPKMHTFEE</sequence>
<protein>
    <submittedName>
        <fullName evidence="1">Type II toxin-antitoxin system RelE/ParE family toxin</fullName>
    </submittedName>
</protein>
<dbReference type="InterPro" id="IPR009241">
    <property type="entry name" value="HigB-like"/>
</dbReference>
<dbReference type="Proteomes" id="UP000306196">
    <property type="component" value="Unassembled WGS sequence"/>
</dbReference>
<comment type="caution">
    <text evidence="1">The sequence shown here is derived from an EMBL/GenBank/DDBJ whole genome shotgun (WGS) entry which is preliminary data.</text>
</comment>
<proteinExistence type="predicted"/>